<feature type="transmembrane region" description="Helical" evidence="7">
    <location>
        <begin position="94"/>
        <end position="114"/>
    </location>
</feature>
<feature type="transmembrane region" description="Helical" evidence="7">
    <location>
        <begin position="126"/>
        <end position="144"/>
    </location>
</feature>
<reference evidence="8 9" key="1">
    <citation type="submission" date="2023-04" db="EMBL/GenBank/DDBJ databases">
        <title>Bacteria Genome Submission.</title>
        <authorList>
            <person name="Isaac P."/>
        </authorList>
    </citation>
    <scope>NUCLEOTIDE SEQUENCE [LARGE SCALE GENOMIC DNA]</scope>
    <source>
        <strain evidence="8 9">SampleS7P1</strain>
        <plasmid evidence="8 9">unnamed5</plasmid>
    </source>
</reference>
<feature type="transmembrane region" description="Helical" evidence="7">
    <location>
        <begin position="69"/>
        <end position="88"/>
    </location>
</feature>
<feature type="transmembrane region" description="Helical" evidence="7">
    <location>
        <begin position="174"/>
        <end position="197"/>
    </location>
</feature>
<comment type="similarity">
    <text evidence="2">Belongs to the nucleobase:cation symporter-2 (NCS2) (TC 2.A.40) family.</text>
</comment>
<evidence type="ECO:0000313" key="9">
    <source>
        <dbReference type="Proteomes" id="UP001239169"/>
    </source>
</evidence>
<evidence type="ECO:0000256" key="1">
    <source>
        <dbReference type="ARBA" id="ARBA00004141"/>
    </source>
</evidence>
<evidence type="ECO:0000256" key="7">
    <source>
        <dbReference type="SAM" id="Phobius"/>
    </source>
</evidence>
<keyword evidence="4 7" id="KW-0812">Transmembrane</keyword>
<dbReference type="PANTHER" id="PTHR11119">
    <property type="entry name" value="XANTHINE-URACIL / VITAMIN C PERMEASE FAMILY MEMBER"/>
    <property type="match status" value="1"/>
</dbReference>
<feature type="transmembrane region" description="Helical" evidence="7">
    <location>
        <begin position="150"/>
        <end position="167"/>
    </location>
</feature>
<protein>
    <submittedName>
        <fullName evidence="8">Solute carrier family 23 protein</fullName>
    </submittedName>
</protein>
<comment type="subcellular location">
    <subcellularLocation>
        <location evidence="1">Membrane</location>
        <topology evidence="1">Multi-pass membrane protein</topology>
    </subcellularLocation>
</comment>
<feature type="transmembrane region" description="Helical" evidence="7">
    <location>
        <begin position="364"/>
        <end position="384"/>
    </location>
</feature>
<geneLocation type="plasmid" evidence="8 9">
    <name>unnamed5</name>
</geneLocation>
<keyword evidence="8" id="KW-0614">Plasmid</keyword>
<gene>
    <name evidence="8" type="ORF">QJS64_20905</name>
</gene>
<keyword evidence="6 7" id="KW-0472">Membrane</keyword>
<evidence type="ECO:0000313" key="8">
    <source>
        <dbReference type="EMBL" id="WGX77633.1"/>
    </source>
</evidence>
<keyword evidence="5 7" id="KW-1133">Transmembrane helix</keyword>
<feature type="transmembrane region" description="Helical" evidence="7">
    <location>
        <begin position="43"/>
        <end position="62"/>
    </location>
</feature>
<keyword evidence="3" id="KW-0813">Transport</keyword>
<evidence type="ECO:0000256" key="2">
    <source>
        <dbReference type="ARBA" id="ARBA00008821"/>
    </source>
</evidence>
<keyword evidence="9" id="KW-1185">Reference proteome</keyword>
<evidence type="ECO:0000256" key="3">
    <source>
        <dbReference type="ARBA" id="ARBA00022448"/>
    </source>
</evidence>
<dbReference type="Pfam" id="PF00860">
    <property type="entry name" value="Xan_ur_permease"/>
    <property type="match status" value="1"/>
</dbReference>
<organism evidence="8 9">
    <name type="scientific">Paraclostridium bifermentans</name>
    <name type="common">Clostridium bifermentans</name>
    <dbReference type="NCBI Taxonomy" id="1490"/>
    <lineage>
        <taxon>Bacteria</taxon>
        <taxon>Bacillati</taxon>
        <taxon>Bacillota</taxon>
        <taxon>Clostridia</taxon>
        <taxon>Peptostreptococcales</taxon>
        <taxon>Peptostreptococcaceae</taxon>
        <taxon>Paraclostridium</taxon>
    </lineage>
</organism>
<accession>A0ABY8R960</accession>
<dbReference type="InterPro" id="IPR006043">
    <property type="entry name" value="NCS2"/>
</dbReference>
<feature type="transmembrane region" description="Helical" evidence="7">
    <location>
        <begin position="306"/>
        <end position="325"/>
    </location>
</feature>
<dbReference type="Proteomes" id="UP001239169">
    <property type="component" value="Plasmid unnamed5"/>
</dbReference>
<dbReference type="EMBL" id="CP124690">
    <property type="protein sequence ID" value="WGX77633.1"/>
    <property type="molecule type" value="Genomic_DNA"/>
</dbReference>
<evidence type="ECO:0000256" key="6">
    <source>
        <dbReference type="ARBA" id="ARBA00023136"/>
    </source>
</evidence>
<dbReference type="InterPro" id="IPR006042">
    <property type="entry name" value="Xan_ur_permease"/>
</dbReference>
<evidence type="ECO:0000256" key="5">
    <source>
        <dbReference type="ARBA" id="ARBA00022989"/>
    </source>
</evidence>
<dbReference type="NCBIfam" id="TIGR00801">
    <property type="entry name" value="ncs2"/>
    <property type="match status" value="1"/>
</dbReference>
<name>A0ABY8R960_PARBF</name>
<feature type="transmembrane region" description="Helical" evidence="7">
    <location>
        <begin position="331"/>
        <end position="352"/>
    </location>
</feature>
<proteinExistence type="inferred from homology"/>
<evidence type="ECO:0000256" key="4">
    <source>
        <dbReference type="ARBA" id="ARBA00022692"/>
    </source>
</evidence>
<sequence>MRCLSKNNFSKPNVETIKTAILGLQHTFTMFGSVVLIPKLLGLNISVAIFMAGLETLIFHILTKKKVPIFLGSSFEFIPPLMAASAIYGMEYALGGVVICGVIYLVAAVLICFLGAEKIINMFPPVITGSISIAVGLVLSSYAIEMASSNWFIAILAFSIVAFINVYCKGFIKLLPIVIGLAISYIVATIITVTGIAPLVDFSLIREAAWFGIPKFTLAKFNLGATILILPYTICAIVDHFGDIAVAGVVCNKNFLKEPGIHRTLLGDGIATSISAMFGGPPNATYSENIGVLAVTRNFNPKTLRIAAVFALFLGFIPKLSAFITTIPDGIIGGISIILFGTISSMGINQFVENKVDFKLPRNFIIVAVILVLSIGGASIAFSIKTVKFVIEGIGLAAIVGILLNVILPGAKNHSFENREEEKGEIHEI</sequence>
<feature type="transmembrane region" description="Helical" evidence="7">
    <location>
        <begin position="390"/>
        <end position="408"/>
    </location>
</feature>
<feature type="transmembrane region" description="Helical" evidence="7">
    <location>
        <begin position="217"/>
        <end position="238"/>
    </location>
</feature>